<accession>A0A2P2MY67</accession>
<feature type="compositionally biased region" description="Acidic residues" evidence="1">
    <location>
        <begin position="302"/>
        <end position="322"/>
    </location>
</feature>
<dbReference type="InterPro" id="IPR024593">
    <property type="entry name" value="DUF3444"/>
</dbReference>
<feature type="compositionally biased region" description="Basic and acidic residues" evidence="1">
    <location>
        <begin position="269"/>
        <end position="290"/>
    </location>
</feature>
<dbReference type="PANTHER" id="PTHR45089:SF24">
    <property type="entry name" value="DNAJ HEAT SHOCK N-TERMINAL DOMAIN-CONTAINING PROTEIN"/>
    <property type="match status" value="1"/>
</dbReference>
<feature type="region of interest" description="Disordered" evidence="1">
    <location>
        <begin position="235"/>
        <end position="407"/>
    </location>
</feature>
<dbReference type="PANTHER" id="PTHR45089">
    <property type="entry name" value="DNAJ HEAT SHOCK AMINO-TERMINAL DOMAIN PROTEIN-RELATED"/>
    <property type="match status" value="1"/>
</dbReference>
<dbReference type="PRINTS" id="PR00625">
    <property type="entry name" value="JDOMAIN"/>
</dbReference>
<dbReference type="Pfam" id="PF11926">
    <property type="entry name" value="DUF3444"/>
    <property type="match status" value="2"/>
</dbReference>
<dbReference type="AlphaFoldDB" id="A0A2P2MY67"/>
<protein>
    <recommendedName>
        <fullName evidence="2">J domain-containing protein</fullName>
    </recommendedName>
</protein>
<evidence type="ECO:0000259" key="2">
    <source>
        <dbReference type="PROSITE" id="PS50076"/>
    </source>
</evidence>
<feature type="region of interest" description="Disordered" evidence="1">
    <location>
        <begin position="130"/>
        <end position="151"/>
    </location>
</feature>
<feature type="compositionally biased region" description="Polar residues" evidence="1">
    <location>
        <begin position="372"/>
        <end position="382"/>
    </location>
</feature>
<dbReference type="EMBL" id="GGEC01054645">
    <property type="protein sequence ID" value="MBX35129.1"/>
    <property type="molecule type" value="Transcribed_RNA"/>
</dbReference>
<organism evidence="3">
    <name type="scientific">Rhizophora mucronata</name>
    <name type="common">Asiatic mangrove</name>
    <dbReference type="NCBI Taxonomy" id="61149"/>
    <lineage>
        <taxon>Eukaryota</taxon>
        <taxon>Viridiplantae</taxon>
        <taxon>Streptophyta</taxon>
        <taxon>Embryophyta</taxon>
        <taxon>Tracheophyta</taxon>
        <taxon>Spermatophyta</taxon>
        <taxon>Magnoliopsida</taxon>
        <taxon>eudicotyledons</taxon>
        <taxon>Gunneridae</taxon>
        <taxon>Pentapetalae</taxon>
        <taxon>rosids</taxon>
        <taxon>fabids</taxon>
        <taxon>Malpighiales</taxon>
        <taxon>Rhizophoraceae</taxon>
        <taxon>Rhizophora</taxon>
    </lineage>
</organism>
<feature type="compositionally biased region" description="Basic and acidic residues" evidence="1">
    <location>
        <begin position="384"/>
        <end position="393"/>
    </location>
</feature>
<dbReference type="InterPro" id="IPR036869">
    <property type="entry name" value="J_dom_sf"/>
</dbReference>
<evidence type="ECO:0000313" key="3">
    <source>
        <dbReference type="EMBL" id="MBX35129.1"/>
    </source>
</evidence>
<proteinExistence type="predicted"/>
<dbReference type="SMART" id="SM00271">
    <property type="entry name" value="DnaJ"/>
    <property type="match status" value="1"/>
</dbReference>
<reference evidence="3" key="1">
    <citation type="submission" date="2018-02" db="EMBL/GenBank/DDBJ databases">
        <title>Rhizophora mucronata_Transcriptome.</title>
        <authorList>
            <person name="Meera S.P."/>
            <person name="Sreeshan A."/>
            <person name="Augustine A."/>
        </authorList>
    </citation>
    <scope>NUCLEOTIDE SEQUENCE</scope>
    <source>
        <tissue evidence="3">Leaf</tissue>
    </source>
</reference>
<feature type="domain" description="J" evidence="2">
    <location>
        <begin position="68"/>
        <end position="132"/>
    </location>
</feature>
<name>A0A2P2MY67_RHIMU</name>
<dbReference type="PROSITE" id="PS50076">
    <property type="entry name" value="DNAJ_2"/>
    <property type="match status" value="1"/>
</dbReference>
<dbReference type="Pfam" id="PF00226">
    <property type="entry name" value="DnaJ"/>
    <property type="match status" value="1"/>
</dbReference>
<evidence type="ECO:0000256" key="1">
    <source>
        <dbReference type="SAM" id="MobiDB-lite"/>
    </source>
</evidence>
<dbReference type="Gene3D" id="1.10.287.110">
    <property type="entry name" value="DnaJ domain"/>
    <property type="match status" value="1"/>
</dbReference>
<dbReference type="SUPFAM" id="SSF46565">
    <property type="entry name" value="Chaperone J-domain"/>
    <property type="match status" value="1"/>
</dbReference>
<dbReference type="InterPro" id="IPR001623">
    <property type="entry name" value="DnaJ_domain"/>
</dbReference>
<dbReference type="CDD" id="cd06257">
    <property type="entry name" value="DnaJ"/>
    <property type="match status" value="1"/>
</dbReference>
<sequence>MMDCNKEEAIRAKGIAESKMQSKDFFTARRLALKAQQLYKDVENVSQMLTVCDVHCAADKKLFGNEMDWYGILQLGETADELLIRKQYRKFALQLHPDKNKFPGAEAAFKLIGEAQRVLLDKGKRSLHDIKRKSSTNKPAPPYRASQNPAYSQNFGVQNNYGRNFTGFNSQHQQSQHQAQRVFSNGRLTFWTACPFCSVKYQYYIEVLNRTLGCQTCGKSFVAYEKSGLGPPTAANFSQPVFSQRKDVPTSGVGKVEPGHQRNRSAGHSNREFVQKKVISDEIGSAKENCKQQSKQGVESSESCDSESSADTEEDMLIDEDGDFKAKRNFDSYGDCLRRSDRHRQPVSYKENVSDDDEEFMSHPKKVKWGGSSCSTEEQNGNGLKEDASENNKHLGQPGNAKEENEVKWEKVQTSLPNKVKETESVESRDQVEVNGFQENFEAPIDPTTYSSVKSTSETKVYLYADPEFRDFDKGRNAECFSEGQIWAVYDTLDGMPRFYARIKKRAISPGFKLQITWLEPDPGDKNEIEWVHEGLPTSCGKFRHGETEHTEDQLTFSHLVHWEKGSRKWTYKIFPRKGETWALFKNWNIKWISEAETNRKYDYEFVEVLSDYTEEAGVCIRYLAKAKGFVSVFGQICKDTFQILPSELFRFSHMVPSFKLTGGERKGVPKGSFELDPASLPQNIEEFDVPEYLGVELGSVCPFASCTNSPLDKLKHEVLADVKGVQLGLDSNLNAFEDCSRSSTSLSDDIEIPEGEFFNFDSQKSIEKFRVGQIWSLYSKEDGLPKYYGEIKKIDSDQDFTVHVRWLENCSPPEEIIQWHDEDMLIGCGRFQIKRGRSNSESYTSTGIFSHQMTAVPTGKKDEYYILPRKGDVWALYRNWSPEIEASELENCQYDIVEVLEENDSKIKVLFLDRVDGFNAVFRPKLKGGSAVTMQVLRTELLRFSHQIPAFRLTEEKAGSLRGFCELDPAALPLYYFATN</sequence>